<dbReference type="Gene3D" id="3.40.630.30">
    <property type="match status" value="1"/>
</dbReference>
<evidence type="ECO:0000313" key="3">
    <source>
        <dbReference type="Proteomes" id="UP000198217"/>
    </source>
</evidence>
<protein>
    <submittedName>
        <fullName evidence="2">Aminoglycoside 6'-N-acetyltransferase</fullName>
    </submittedName>
</protein>
<dbReference type="InterPro" id="IPR051908">
    <property type="entry name" value="Ribosomal_N-acetyltransferase"/>
</dbReference>
<dbReference type="PROSITE" id="PS51186">
    <property type="entry name" value="GNAT"/>
    <property type="match status" value="1"/>
</dbReference>
<dbReference type="InterPro" id="IPR000182">
    <property type="entry name" value="GNAT_dom"/>
</dbReference>
<keyword evidence="2" id="KW-0808">Transferase</keyword>
<dbReference type="AlphaFoldDB" id="A0A1C5K7C4"/>
<organism evidence="2 3">
    <name type="scientific">Micromonospora echinaurantiaca</name>
    <dbReference type="NCBI Taxonomy" id="47857"/>
    <lineage>
        <taxon>Bacteria</taxon>
        <taxon>Bacillati</taxon>
        <taxon>Actinomycetota</taxon>
        <taxon>Actinomycetes</taxon>
        <taxon>Micromonosporales</taxon>
        <taxon>Micromonosporaceae</taxon>
        <taxon>Micromonospora</taxon>
    </lineage>
</organism>
<dbReference type="GO" id="GO:0005737">
    <property type="term" value="C:cytoplasm"/>
    <property type="evidence" value="ECO:0007669"/>
    <property type="project" value="TreeGrafter"/>
</dbReference>
<dbReference type="GO" id="GO:0008999">
    <property type="term" value="F:protein-N-terminal-alanine acetyltransferase activity"/>
    <property type="evidence" value="ECO:0007669"/>
    <property type="project" value="TreeGrafter"/>
</dbReference>
<dbReference type="PANTHER" id="PTHR43441:SF11">
    <property type="entry name" value="RIBOSOMAL-PROTEIN-SERINE ACETYLTRANSFERASE"/>
    <property type="match status" value="1"/>
</dbReference>
<accession>A0A1C5K7C4</accession>
<dbReference type="CDD" id="cd04301">
    <property type="entry name" value="NAT_SF"/>
    <property type="match status" value="1"/>
</dbReference>
<evidence type="ECO:0000313" key="2">
    <source>
        <dbReference type="EMBL" id="SCG78682.1"/>
    </source>
</evidence>
<sequence>MAPARDELPSILGTMPEPTLPIRTERLRLRPYRGDEVDALLAYYSDPVVARYIPWEPWTRDFAATVVARRVHGTGITGAESRLALVVEHEGEIVGDVILWPADETLSRGEMGWAFHPSVSGRGFATEAVRALVGVAFEQCGMHRVIAHVDARNTPSARVCERVGMVREAHLRQDHWTKGEWADTLIYGLLAKEWAATPAAPVG</sequence>
<proteinExistence type="predicted"/>
<feature type="domain" description="N-acetyltransferase" evidence="1">
    <location>
        <begin position="27"/>
        <end position="192"/>
    </location>
</feature>
<keyword evidence="3" id="KW-1185">Reference proteome</keyword>
<dbReference type="Proteomes" id="UP000198217">
    <property type="component" value="Chromosome I"/>
</dbReference>
<name>A0A1C5K7C4_9ACTN</name>
<evidence type="ECO:0000259" key="1">
    <source>
        <dbReference type="PROSITE" id="PS51186"/>
    </source>
</evidence>
<gene>
    <name evidence="2" type="ORF">GA0070609_5657</name>
</gene>
<dbReference type="GO" id="GO:1990189">
    <property type="term" value="F:protein N-terminal-serine acetyltransferase activity"/>
    <property type="evidence" value="ECO:0007669"/>
    <property type="project" value="TreeGrafter"/>
</dbReference>
<reference evidence="2 3" key="1">
    <citation type="submission" date="2016-06" db="EMBL/GenBank/DDBJ databases">
        <authorList>
            <person name="Kjaerup R.B."/>
            <person name="Dalgaard T.S."/>
            <person name="Juul-Madsen H.R."/>
        </authorList>
    </citation>
    <scope>NUCLEOTIDE SEQUENCE [LARGE SCALE GENOMIC DNA]</scope>
    <source>
        <strain evidence="2 3">DSM 43904</strain>
    </source>
</reference>
<dbReference type="EMBL" id="LT607750">
    <property type="protein sequence ID" value="SCG78682.1"/>
    <property type="molecule type" value="Genomic_DNA"/>
</dbReference>
<dbReference type="Pfam" id="PF13302">
    <property type="entry name" value="Acetyltransf_3"/>
    <property type="match status" value="1"/>
</dbReference>
<dbReference type="SUPFAM" id="SSF55729">
    <property type="entry name" value="Acyl-CoA N-acyltransferases (Nat)"/>
    <property type="match status" value="1"/>
</dbReference>
<dbReference type="InterPro" id="IPR016181">
    <property type="entry name" value="Acyl_CoA_acyltransferase"/>
</dbReference>
<dbReference type="PANTHER" id="PTHR43441">
    <property type="entry name" value="RIBOSOMAL-PROTEIN-SERINE ACETYLTRANSFERASE"/>
    <property type="match status" value="1"/>
</dbReference>